<evidence type="ECO:0000256" key="2">
    <source>
        <dbReference type="ARBA" id="ARBA00006581"/>
    </source>
</evidence>
<protein>
    <recommendedName>
        <fullName evidence="6">Deoxyuridine 5'-triphosphate nucleotidohydrolase</fullName>
        <shortName evidence="6">dUTPase</shortName>
        <ecNumber evidence="6">3.6.1.23</ecNumber>
    </recommendedName>
    <alternativeName>
        <fullName evidence="6">dUTP pyrophosphatase</fullName>
    </alternativeName>
</protein>
<dbReference type="InterPro" id="IPR029054">
    <property type="entry name" value="dUTPase-like"/>
</dbReference>
<evidence type="ECO:0000256" key="1">
    <source>
        <dbReference type="ARBA" id="ARBA00005142"/>
    </source>
</evidence>
<organism evidence="8 9">
    <name type="scientific">Cryptococcus floricola</name>
    <dbReference type="NCBI Taxonomy" id="2591691"/>
    <lineage>
        <taxon>Eukaryota</taxon>
        <taxon>Fungi</taxon>
        <taxon>Dikarya</taxon>
        <taxon>Basidiomycota</taxon>
        <taxon>Agaricomycotina</taxon>
        <taxon>Tremellomycetes</taxon>
        <taxon>Tremellales</taxon>
        <taxon>Cryptococcaceae</taxon>
        <taxon>Cryptococcus</taxon>
    </lineage>
</organism>
<comment type="similarity">
    <text evidence="2 6">Belongs to the dUTPase family.</text>
</comment>
<dbReference type="Proteomes" id="UP000322245">
    <property type="component" value="Unassembled WGS sequence"/>
</dbReference>
<dbReference type="InterPro" id="IPR033704">
    <property type="entry name" value="dUTPase_trimeric"/>
</dbReference>
<dbReference type="CDD" id="cd07557">
    <property type="entry name" value="trimeric_dUTPase"/>
    <property type="match status" value="1"/>
</dbReference>
<dbReference type="PANTHER" id="PTHR11241:SF0">
    <property type="entry name" value="DEOXYURIDINE 5'-TRIPHOSPHATE NUCLEOTIDOHYDROLASE"/>
    <property type="match status" value="1"/>
</dbReference>
<reference evidence="8 9" key="1">
    <citation type="submission" date="2017-05" db="EMBL/GenBank/DDBJ databases">
        <title>The Genome Sequence of Tsuchiyaea wingfieldii DSM 27421.</title>
        <authorList>
            <person name="Cuomo C."/>
            <person name="Passer A."/>
            <person name="Billmyre B."/>
            <person name="Heitman J."/>
        </authorList>
    </citation>
    <scope>NUCLEOTIDE SEQUENCE [LARGE SCALE GENOMIC DNA]</scope>
    <source>
        <strain evidence="8 9">DSM 27421</strain>
    </source>
</reference>
<dbReference type="AlphaFoldDB" id="A0A5D3B2P9"/>
<dbReference type="InterPro" id="IPR036157">
    <property type="entry name" value="dUTPase-like_sf"/>
</dbReference>
<evidence type="ECO:0000256" key="5">
    <source>
        <dbReference type="ARBA" id="ARBA00023080"/>
    </source>
</evidence>
<dbReference type="NCBIfam" id="NF001862">
    <property type="entry name" value="PRK00601.1"/>
    <property type="match status" value="1"/>
</dbReference>
<comment type="function">
    <text evidence="6">Involved in nucleotide metabolism via production of dUMP, the immediate precursor of thymidine nucleotides, and decreases the intracellular concentration of dUTP so that uracil cannot be incorporated into DNA.</text>
</comment>
<keyword evidence="9" id="KW-1185">Reference proteome</keyword>
<keyword evidence="6" id="KW-0460">Magnesium</keyword>
<proteinExistence type="inferred from homology"/>
<dbReference type="UniPathway" id="UPA00610">
    <property type="reaction ID" value="UER00666"/>
</dbReference>
<dbReference type="Pfam" id="PF00692">
    <property type="entry name" value="dUTPase"/>
    <property type="match status" value="2"/>
</dbReference>
<comment type="subunit">
    <text evidence="3 6">Homotrimer.</text>
</comment>
<comment type="pathway">
    <text evidence="1 6">Pyrimidine metabolism; dUMP biosynthesis; dUMP from dCTP (dUTP route): step 2/2.</text>
</comment>
<keyword evidence="4 6" id="KW-0378">Hydrolase</keyword>
<gene>
    <name evidence="8" type="ORF">B9479_002730</name>
</gene>
<dbReference type="SUPFAM" id="SSF51283">
    <property type="entry name" value="dUTPase-like"/>
    <property type="match status" value="1"/>
</dbReference>
<feature type="domain" description="dUTPase-like" evidence="7">
    <location>
        <begin position="22"/>
        <end position="110"/>
    </location>
</feature>
<comment type="catalytic activity">
    <reaction evidence="6">
        <text>dUTP + H2O = dUMP + diphosphate + H(+)</text>
        <dbReference type="Rhea" id="RHEA:10248"/>
        <dbReference type="ChEBI" id="CHEBI:15377"/>
        <dbReference type="ChEBI" id="CHEBI:15378"/>
        <dbReference type="ChEBI" id="CHEBI:33019"/>
        <dbReference type="ChEBI" id="CHEBI:61555"/>
        <dbReference type="ChEBI" id="CHEBI:246422"/>
        <dbReference type="EC" id="3.6.1.23"/>
    </reaction>
</comment>
<dbReference type="InterPro" id="IPR008181">
    <property type="entry name" value="dUTPase"/>
</dbReference>
<dbReference type="GO" id="GO:0000287">
    <property type="term" value="F:magnesium ion binding"/>
    <property type="evidence" value="ECO:0007669"/>
    <property type="project" value="UniProtKB-UniRule"/>
</dbReference>
<dbReference type="Gene3D" id="2.70.40.10">
    <property type="match status" value="1"/>
</dbReference>
<accession>A0A5D3B2P9</accession>
<evidence type="ECO:0000256" key="4">
    <source>
        <dbReference type="ARBA" id="ARBA00022801"/>
    </source>
</evidence>
<sequence>MSESSPILDRKLEMEIQLLSEKATLPTQGSAYAAGMDLYSAEDKTIPAQGRALVDLRLSIAVPAEHYGRIAPRSGLASKHGIQTGAGVIDSDYRGPVMVLLFNHSDVEFEGMAWQFLTVAQLKRVVLLVKHGDRIAQLILERISLPALRQVDTLPTTVRGAGGFGSTGGFGTAAKKHKLDHEAKPIS</sequence>
<keyword evidence="5 6" id="KW-0546">Nucleotide metabolism</keyword>
<name>A0A5D3B2P9_9TREE</name>
<evidence type="ECO:0000313" key="8">
    <source>
        <dbReference type="EMBL" id="TYJ56483.1"/>
    </source>
</evidence>
<evidence type="ECO:0000256" key="3">
    <source>
        <dbReference type="ARBA" id="ARBA00011233"/>
    </source>
</evidence>
<dbReference type="GO" id="GO:0006226">
    <property type="term" value="P:dUMP biosynthetic process"/>
    <property type="evidence" value="ECO:0007669"/>
    <property type="project" value="UniProtKB-UniRule"/>
</dbReference>
<dbReference type="GO" id="GO:0004170">
    <property type="term" value="F:dUTP diphosphatase activity"/>
    <property type="evidence" value="ECO:0007669"/>
    <property type="project" value="UniProtKB-UniRule"/>
</dbReference>
<dbReference type="EMBL" id="NIDF01000023">
    <property type="protein sequence ID" value="TYJ56483.1"/>
    <property type="molecule type" value="Genomic_DNA"/>
</dbReference>
<evidence type="ECO:0000259" key="7">
    <source>
        <dbReference type="Pfam" id="PF00692"/>
    </source>
</evidence>
<evidence type="ECO:0000256" key="6">
    <source>
        <dbReference type="RuleBase" id="RU367024"/>
    </source>
</evidence>
<dbReference type="NCBIfam" id="TIGR00576">
    <property type="entry name" value="dut"/>
    <property type="match status" value="1"/>
</dbReference>
<dbReference type="PANTHER" id="PTHR11241">
    <property type="entry name" value="DEOXYURIDINE 5'-TRIPHOSPHATE NUCLEOTIDOHYDROLASE"/>
    <property type="match status" value="1"/>
</dbReference>
<feature type="domain" description="dUTPase-like" evidence="7">
    <location>
        <begin position="127"/>
        <end position="168"/>
    </location>
</feature>
<comment type="cofactor">
    <cofactor evidence="6">
        <name>Mg(2+)</name>
        <dbReference type="ChEBI" id="CHEBI:18420"/>
    </cofactor>
</comment>
<evidence type="ECO:0000313" key="9">
    <source>
        <dbReference type="Proteomes" id="UP000322245"/>
    </source>
</evidence>
<comment type="caution">
    <text evidence="8">The sequence shown here is derived from an EMBL/GenBank/DDBJ whole genome shotgun (WGS) entry which is preliminary data.</text>
</comment>
<dbReference type="GO" id="GO:0046081">
    <property type="term" value="P:dUTP catabolic process"/>
    <property type="evidence" value="ECO:0007669"/>
    <property type="project" value="UniProtKB-UniRule"/>
</dbReference>
<keyword evidence="6" id="KW-0479">Metal-binding</keyword>
<dbReference type="EC" id="3.6.1.23" evidence="6"/>